<keyword evidence="7" id="KW-1185">Reference proteome</keyword>
<dbReference type="EMBL" id="SMKZ01000060">
    <property type="protein sequence ID" value="TDD99069.1"/>
    <property type="molecule type" value="Genomic_DNA"/>
</dbReference>
<dbReference type="GO" id="GO:0000166">
    <property type="term" value="F:nucleotide binding"/>
    <property type="evidence" value="ECO:0007669"/>
    <property type="project" value="UniProtKB-KW"/>
</dbReference>
<gene>
    <name evidence="6" type="ORF">E1269_27515</name>
</gene>
<evidence type="ECO:0000313" key="6">
    <source>
        <dbReference type="EMBL" id="TDD99069.1"/>
    </source>
</evidence>
<dbReference type="GO" id="GO:0016787">
    <property type="term" value="F:hydrolase activity"/>
    <property type="evidence" value="ECO:0007669"/>
    <property type="project" value="UniProtKB-KW"/>
</dbReference>
<sequence>MTDDARVSRVLDDVKQFARTAERIVGRGREAFVDPDDDIVRRAGRSVIIDVSAAVDRLPDDFRARFPDVPWRDIRDTRNYVAHQYDGVRDDLIWSTLTSHLPALVRRLCDS</sequence>
<dbReference type="InParanoid" id="A0A4R5CIX1"/>
<evidence type="ECO:0000256" key="1">
    <source>
        <dbReference type="ARBA" id="ARBA00022553"/>
    </source>
</evidence>
<evidence type="ECO:0000256" key="4">
    <source>
        <dbReference type="ARBA" id="ARBA00022741"/>
    </source>
</evidence>
<name>A0A4R5CIX1_9ACTN</name>
<keyword evidence="2" id="KW-1277">Toxin-antitoxin system</keyword>
<protein>
    <submittedName>
        <fullName evidence="6">DUF86 domain-containing protein</fullName>
    </submittedName>
</protein>
<dbReference type="PANTHER" id="PTHR34139:SF1">
    <property type="entry name" value="RNASE MJ1380-RELATED"/>
    <property type="match status" value="1"/>
</dbReference>
<keyword evidence="1" id="KW-0597">Phosphoprotein</keyword>
<dbReference type="OrthoDB" id="159782at2"/>
<dbReference type="InterPro" id="IPR051813">
    <property type="entry name" value="HepT_RNase_toxin"/>
</dbReference>
<comment type="caution">
    <text evidence="6">The sequence shown here is derived from an EMBL/GenBank/DDBJ whole genome shotgun (WGS) entry which is preliminary data.</text>
</comment>
<evidence type="ECO:0000256" key="5">
    <source>
        <dbReference type="ARBA" id="ARBA00022801"/>
    </source>
</evidence>
<accession>A0A4R5CIX1</accession>
<dbReference type="AlphaFoldDB" id="A0A4R5CIX1"/>
<dbReference type="GO" id="GO:0004540">
    <property type="term" value="F:RNA nuclease activity"/>
    <property type="evidence" value="ECO:0007669"/>
    <property type="project" value="InterPro"/>
</dbReference>
<proteinExistence type="predicted"/>
<organism evidence="6 7">
    <name type="scientific">Jiangella asiatica</name>
    <dbReference type="NCBI Taxonomy" id="2530372"/>
    <lineage>
        <taxon>Bacteria</taxon>
        <taxon>Bacillati</taxon>
        <taxon>Actinomycetota</taxon>
        <taxon>Actinomycetes</taxon>
        <taxon>Jiangellales</taxon>
        <taxon>Jiangellaceae</taxon>
        <taxon>Jiangella</taxon>
    </lineage>
</organism>
<keyword evidence="3" id="KW-0540">Nuclease</keyword>
<dbReference type="Proteomes" id="UP000294739">
    <property type="component" value="Unassembled WGS sequence"/>
</dbReference>
<reference evidence="6 7" key="1">
    <citation type="submission" date="2019-03" db="EMBL/GenBank/DDBJ databases">
        <title>Draft genome sequences of novel Actinobacteria.</title>
        <authorList>
            <person name="Sahin N."/>
            <person name="Ay H."/>
            <person name="Saygin H."/>
        </authorList>
    </citation>
    <scope>NUCLEOTIDE SEQUENCE [LARGE SCALE GENOMIC DNA]</scope>
    <source>
        <strain evidence="6 7">5K138</strain>
    </source>
</reference>
<dbReference type="InterPro" id="IPR008201">
    <property type="entry name" value="HepT-like"/>
</dbReference>
<dbReference type="RefSeq" id="WP_131900646.1">
    <property type="nucleotide sequence ID" value="NZ_SMKZ01000060.1"/>
</dbReference>
<evidence type="ECO:0000313" key="7">
    <source>
        <dbReference type="Proteomes" id="UP000294739"/>
    </source>
</evidence>
<evidence type="ECO:0000256" key="3">
    <source>
        <dbReference type="ARBA" id="ARBA00022722"/>
    </source>
</evidence>
<dbReference type="GO" id="GO:0110001">
    <property type="term" value="C:toxin-antitoxin complex"/>
    <property type="evidence" value="ECO:0007669"/>
    <property type="project" value="InterPro"/>
</dbReference>
<dbReference type="Pfam" id="PF01934">
    <property type="entry name" value="HepT-like"/>
    <property type="match status" value="1"/>
</dbReference>
<keyword evidence="4" id="KW-0547">Nucleotide-binding</keyword>
<dbReference type="PANTHER" id="PTHR34139">
    <property type="entry name" value="UPF0331 PROTEIN MJ0127"/>
    <property type="match status" value="1"/>
</dbReference>
<keyword evidence="5" id="KW-0378">Hydrolase</keyword>
<evidence type="ECO:0000256" key="2">
    <source>
        <dbReference type="ARBA" id="ARBA00022649"/>
    </source>
</evidence>